<accession>A0A4Y7T2Z9</accession>
<dbReference type="EMBL" id="QPFP01000032">
    <property type="protein sequence ID" value="TEB28495.1"/>
    <property type="molecule type" value="Genomic_DNA"/>
</dbReference>
<gene>
    <name evidence="3" type="ORF">FA13DRAFT_1735634</name>
</gene>
<evidence type="ECO:0000256" key="1">
    <source>
        <dbReference type="SAM" id="MobiDB-lite"/>
    </source>
</evidence>
<organism evidence="3 4">
    <name type="scientific">Coprinellus micaceus</name>
    <name type="common">Glistening ink-cap mushroom</name>
    <name type="synonym">Coprinus micaceus</name>
    <dbReference type="NCBI Taxonomy" id="71717"/>
    <lineage>
        <taxon>Eukaryota</taxon>
        <taxon>Fungi</taxon>
        <taxon>Dikarya</taxon>
        <taxon>Basidiomycota</taxon>
        <taxon>Agaricomycotina</taxon>
        <taxon>Agaricomycetes</taxon>
        <taxon>Agaricomycetidae</taxon>
        <taxon>Agaricales</taxon>
        <taxon>Agaricineae</taxon>
        <taxon>Psathyrellaceae</taxon>
        <taxon>Coprinellus</taxon>
    </lineage>
</organism>
<keyword evidence="4" id="KW-1185">Reference proteome</keyword>
<comment type="caution">
    <text evidence="3">The sequence shown here is derived from an EMBL/GenBank/DDBJ whole genome shotgun (WGS) entry which is preliminary data.</text>
</comment>
<feature type="domain" description="DUF8191" evidence="2">
    <location>
        <begin position="164"/>
        <end position="235"/>
    </location>
</feature>
<sequence>MAEPGEVERPRAEVERLRRVIRLMAGSPEETVKEEEEEMPVDVRDAAGSEDDSDSQASDDAIATATWDEHDRVYRCTKCYGEIDEGVCSWCLKEHIIDDEDAEYDSLPTSDNQAFSEDRVLAPRGTTPLLDLPKEGIPVPISYVNGPPGPYHYPKNRSDEYHQLIRRGATRAMCEEFSLEFTPEKGIVAWMNQDIMDEFSGPGMQFGDEWKVYLERRVKLDVDDLNGTLFIEGIL</sequence>
<protein>
    <recommendedName>
        <fullName evidence="2">DUF8191 domain-containing protein</fullName>
    </recommendedName>
</protein>
<dbReference type="InterPro" id="IPR058504">
    <property type="entry name" value="DUF8191"/>
</dbReference>
<dbReference type="Pfam" id="PF26609">
    <property type="entry name" value="DUF8191"/>
    <property type="match status" value="1"/>
</dbReference>
<proteinExistence type="predicted"/>
<feature type="region of interest" description="Disordered" evidence="1">
    <location>
        <begin position="24"/>
        <end position="59"/>
    </location>
</feature>
<evidence type="ECO:0000313" key="4">
    <source>
        <dbReference type="Proteomes" id="UP000298030"/>
    </source>
</evidence>
<reference evidence="3 4" key="1">
    <citation type="journal article" date="2019" name="Nat. Ecol. Evol.">
        <title>Megaphylogeny resolves global patterns of mushroom evolution.</title>
        <authorList>
            <person name="Varga T."/>
            <person name="Krizsan K."/>
            <person name="Foldi C."/>
            <person name="Dima B."/>
            <person name="Sanchez-Garcia M."/>
            <person name="Sanchez-Ramirez S."/>
            <person name="Szollosi G.J."/>
            <person name="Szarkandi J.G."/>
            <person name="Papp V."/>
            <person name="Albert L."/>
            <person name="Andreopoulos W."/>
            <person name="Angelini C."/>
            <person name="Antonin V."/>
            <person name="Barry K.W."/>
            <person name="Bougher N.L."/>
            <person name="Buchanan P."/>
            <person name="Buyck B."/>
            <person name="Bense V."/>
            <person name="Catcheside P."/>
            <person name="Chovatia M."/>
            <person name="Cooper J."/>
            <person name="Damon W."/>
            <person name="Desjardin D."/>
            <person name="Finy P."/>
            <person name="Geml J."/>
            <person name="Haridas S."/>
            <person name="Hughes K."/>
            <person name="Justo A."/>
            <person name="Karasinski D."/>
            <person name="Kautmanova I."/>
            <person name="Kiss B."/>
            <person name="Kocsube S."/>
            <person name="Kotiranta H."/>
            <person name="LaButti K.M."/>
            <person name="Lechner B.E."/>
            <person name="Liimatainen K."/>
            <person name="Lipzen A."/>
            <person name="Lukacs Z."/>
            <person name="Mihaltcheva S."/>
            <person name="Morgado L.N."/>
            <person name="Niskanen T."/>
            <person name="Noordeloos M.E."/>
            <person name="Ohm R.A."/>
            <person name="Ortiz-Santana B."/>
            <person name="Ovrebo C."/>
            <person name="Racz N."/>
            <person name="Riley R."/>
            <person name="Savchenko A."/>
            <person name="Shiryaev A."/>
            <person name="Soop K."/>
            <person name="Spirin V."/>
            <person name="Szebenyi C."/>
            <person name="Tomsovsky M."/>
            <person name="Tulloss R.E."/>
            <person name="Uehling J."/>
            <person name="Grigoriev I.V."/>
            <person name="Vagvolgyi C."/>
            <person name="Papp T."/>
            <person name="Martin F.M."/>
            <person name="Miettinen O."/>
            <person name="Hibbett D.S."/>
            <person name="Nagy L.G."/>
        </authorList>
    </citation>
    <scope>NUCLEOTIDE SEQUENCE [LARGE SCALE GENOMIC DNA]</scope>
    <source>
        <strain evidence="3 4">FP101781</strain>
    </source>
</reference>
<evidence type="ECO:0000259" key="2">
    <source>
        <dbReference type="Pfam" id="PF26609"/>
    </source>
</evidence>
<evidence type="ECO:0000313" key="3">
    <source>
        <dbReference type="EMBL" id="TEB28495.1"/>
    </source>
</evidence>
<dbReference type="Proteomes" id="UP000298030">
    <property type="component" value="Unassembled WGS sequence"/>
</dbReference>
<dbReference type="OrthoDB" id="3063271at2759"/>
<name>A0A4Y7T2Z9_COPMI</name>
<dbReference type="AlphaFoldDB" id="A0A4Y7T2Z9"/>